<reference evidence="1 2" key="1">
    <citation type="submission" date="2014-04" db="EMBL/GenBank/DDBJ databases">
        <authorList>
            <consortium name="DOE Joint Genome Institute"/>
            <person name="Kuo A."/>
            <person name="Kohler A."/>
            <person name="Nagy L.G."/>
            <person name="Floudas D."/>
            <person name="Copeland A."/>
            <person name="Barry K.W."/>
            <person name="Cichocki N."/>
            <person name="Veneault-Fourrey C."/>
            <person name="LaButti K."/>
            <person name="Lindquist E.A."/>
            <person name="Lipzen A."/>
            <person name="Lundell T."/>
            <person name="Morin E."/>
            <person name="Murat C."/>
            <person name="Sun H."/>
            <person name="Tunlid A."/>
            <person name="Henrissat B."/>
            <person name="Grigoriev I.V."/>
            <person name="Hibbett D.S."/>
            <person name="Martin F."/>
            <person name="Nordberg H.P."/>
            <person name="Cantor M.N."/>
            <person name="Hua S.X."/>
        </authorList>
    </citation>
    <scope>NUCLEOTIDE SEQUENCE [LARGE SCALE GENOMIC DNA]</scope>
    <source>
        <strain evidence="1 2">Foug A</strain>
    </source>
</reference>
<name>A0A0C3EQL1_9AGAM</name>
<keyword evidence="2" id="KW-1185">Reference proteome</keyword>
<protein>
    <submittedName>
        <fullName evidence="1">Uncharacterized protein</fullName>
    </submittedName>
</protein>
<dbReference type="EMBL" id="KN822004">
    <property type="protein sequence ID" value="KIM70439.1"/>
    <property type="molecule type" value="Genomic_DNA"/>
</dbReference>
<organism evidence="1 2">
    <name type="scientific">Scleroderma citrinum Foug A</name>
    <dbReference type="NCBI Taxonomy" id="1036808"/>
    <lineage>
        <taxon>Eukaryota</taxon>
        <taxon>Fungi</taxon>
        <taxon>Dikarya</taxon>
        <taxon>Basidiomycota</taxon>
        <taxon>Agaricomycotina</taxon>
        <taxon>Agaricomycetes</taxon>
        <taxon>Agaricomycetidae</taxon>
        <taxon>Boletales</taxon>
        <taxon>Sclerodermatineae</taxon>
        <taxon>Sclerodermataceae</taxon>
        <taxon>Scleroderma</taxon>
    </lineage>
</organism>
<dbReference type="OrthoDB" id="10066232at2759"/>
<proteinExistence type="predicted"/>
<dbReference type="InParanoid" id="A0A0C3EQL1"/>
<dbReference type="HOGENOM" id="CLU_174225_0_0_1"/>
<gene>
    <name evidence="1" type="ORF">SCLCIDRAFT_1206569</name>
</gene>
<dbReference type="Proteomes" id="UP000053989">
    <property type="component" value="Unassembled WGS sequence"/>
</dbReference>
<accession>A0A0C3EQL1</accession>
<reference evidence="2" key="2">
    <citation type="submission" date="2015-01" db="EMBL/GenBank/DDBJ databases">
        <title>Evolutionary Origins and Diversification of the Mycorrhizal Mutualists.</title>
        <authorList>
            <consortium name="DOE Joint Genome Institute"/>
            <consortium name="Mycorrhizal Genomics Consortium"/>
            <person name="Kohler A."/>
            <person name="Kuo A."/>
            <person name="Nagy L.G."/>
            <person name="Floudas D."/>
            <person name="Copeland A."/>
            <person name="Barry K.W."/>
            <person name="Cichocki N."/>
            <person name="Veneault-Fourrey C."/>
            <person name="LaButti K."/>
            <person name="Lindquist E.A."/>
            <person name="Lipzen A."/>
            <person name="Lundell T."/>
            <person name="Morin E."/>
            <person name="Murat C."/>
            <person name="Riley R."/>
            <person name="Ohm R."/>
            <person name="Sun H."/>
            <person name="Tunlid A."/>
            <person name="Henrissat B."/>
            <person name="Grigoriev I.V."/>
            <person name="Hibbett D.S."/>
            <person name="Martin F."/>
        </authorList>
    </citation>
    <scope>NUCLEOTIDE SEQUENCE [LARGE SCALE GENOMIC DNA]</scope>
    <source>
        <strain evidence="2">Foug A</strain>
    </source>
</reference>
<dbReference type="AlphaFoldDB" id="A0A0C3EQL1"/>
<sequence>MVQGPHGNQIPILHPSVLIITKLKRWTQNCSSTRPKTIQQHSNDEQDLFLLIDWMSKRGVKIDCEAYQGKGKEQIRGYLRDVRNVCSSGMGSQTLLDKLMLVTNDEDWL</sequence>
<evidence type="ECO:0000313" key="2">
    <source>
        <dbReference type="Proteomes" id="UP000053989"/>
    </source>
</evidence>
<evidence type="ECO:0000313" key="1">
    <source>
        <dbReference type="EMBL" id="KIM70439.1"/>
    </source>
</evidence>
<dbReference type="STRING" id="1036808.A0A0C3EQL1"/>